<keyword evidence="2" id="KW-0732">Signal</keyword>
<dbReference type="Proteomes" id="UP000059680">
    <property type="component" value="Chromosome 6"/>
</dbReference>
<keyword evidence="1" id="KW-0472">Membrane</keyword>
<feature type="non-terminal residue" evidence="3">
    <location>
        <position position="184"/>
    </location>
</feature>
<reference evidence="3 4" key="3">
    <citation type="journal article" date="2013" name="Rice">
        <title>Improvement of the Oryza sativa Nipponbare reference genome using next generation sequence and optical map data.</title>
        <authorList>
            <person name="Kawahara Y."/>
            <person name="de la Bastide M."/>
            <person name="Hamilton J.P."/>
            <person name="Kanamori H."/>
            <person name="McCombie W.R."/>
            <person name="Ouyang S."/>
            <person name="Schwartz D.C."/>
            <person name="Tanaka T."/>
            <person name="Wu J."/>
            <person name="Zhou S."/>
            <person name="Childs K.L."/>
            <person name="Davidson R.M."/>
            <person name="Lin H."/>
            <person name="Quesada-Ocampo L."/>
            <person name="Vaillancourt B."/>
            <person name="Sakai H."/>
            <person name="Lee S.S."/>
            <person name="Kim J."/>
            <person name="Numa H."/>
            <person name="Itoh T."/>
            <person name="Buell C.R."/>
            <person name="Matsumoto T."/>
        </authorList>
    </citation>
    <scope>NUCLEOTIDE SEQUENCE [LARGE SCALE GENOMIC DNA]</scope>
    <source>
        <strain evidence="4">cv. Nipponbare</strain>
    </source>
</reference>
<evidence type="ECO:0000313" key="4">
    <source>
        <dbReference type="Proteomes" id="UP000059680"/>
    </source>
</evidence>
<accession>A0A0P0WYL1</accession>
<keyword evidence="1" id="KW-0812">Transmembrane</keyword>
<keyword evidence="1" id="KW-1133">Transmembrane helix</keyword>
<reference evidence="4" key="1">
    <citation type="journal article" date="2005" name="Nature">
        <title>The map-based sequence of the rice genome.</title>
        <authorList>
            <consortium name="International rice genome sequencing project (IRGSP)"/>
            <person name="Matsumoto T."/>
            <person name="Wu J."/>
            <person name="Kanamori H."/>
            <person name="Katayose Y."/>
            <person name="Fujisawa M."/>
            <person name="Namiki N."/>
            <person name="Mizuno H."/>
            <person name="Yamamoto K."/>
            <person name="Antonio B.A."/>
            <person name="Baba T."/>
            <person name="Sakata K."/>
            <person name="Nagamura Y."/>
            <person name="Aoki H."/>
            <person name="Arikawa K."/>
            <person name="Arita K."/>
            <person name="Bito T."/>
            <person name="Chiden Y."/>
            <person name="Fujitsuka N."/>
            <person name="Fukunaka R."/>
            <person name="Hamada M."/>
            <person name="Harada C."/>
            <person name="Hayashi A."/>
            <person name="Hijishita S."/>
            <person name="Honda M."/>
            <person name="Hosokawa S."/>
            <person name="Ichikawa Y."/>
            <person name="Idonuma A."/>
            <person name="Iijima M."/>
            <person name="Ikeda M."/>
            <person name="Ikeno M."/>
            <person name="Ito K."/>
            <person name="Ito S."/>
            <person name="Ito T."/>
            <person name="Ito Y."/>
            <person name="Ito Y."/>
            <person name="Iwabuchi A."/>
            <person name="Kamiya K."/>
            <person name="Karasawa W."/>
            <person name="Kurita K."/>
            <person name="Katagiri S."/>
            <person name="Kikuta A."/>
            <person name="Kobayashi H."/>
            <person name="Kobayashi N."/>
            <person name="Machita K."/>
            <person name="Maehara T."/>
            <person name="Masukawa M."/>
            <person name="Mizubayashi T."/>
            <person name="Mukai Y."/>
            <person name="Nagasaki H."/>
            <person name="Nagata Y."/>
            <person name="Naito S."/>
            <person name="Nakashima M."/>
            <person name="Nakama Y."/>
            <person name="Nakamichi Y."/>
            <person name="Nakamura M."/>
            <person name="Meguro A."/>
            <person name="Negishi M."/>
            <person name="Ohta I."/>
            <person name="Ohta T."/>
            <person name="Okamoto M."/>
            <person name="Ono N."/>
            <person name="Saji S."/>
            <person name="Sakaguchi M."/>
            <person name="Sakai K."/>
            <person name="Shibata M."/>
            <person name="Shimokawa T."/>
            <person name="Song J."/>
            <person name="Takazaki Y."/>
            <person name="Terasawa K."/>
            <person name="Tsugane M."/>
            <person name="Tsuji K."/>
            <person name="Ueda S."/>
            <person name="Waki K."/>
            <person name="Yamagata H."/>
            <person name="Yamamoto M."/>
            <person name="Yamamoto S."/>
            <person name="Yamane H."/>
            <person name="Yoshiki S."/>
            <person name="Yoshihara R."/>
            <person name="Yukawa K."/>
            <person name="Zhong H."/>
            <person name="Yano M."/>
            <person name="Yuan Q."/>
            <person name="Ouyang S."/>
            <person name="Liu J."/>
            <person name="Jones K.M."/>
            <person name="Gansberger K."/>
            <person name="Moffat K."/>
            <person name="Hill J."/>
            <person name="Bera J."/>
            <person name="Fadrosh D."/>
            <person name="Jin S."/>
            <person name="Johri S."/>
            <person name="Kim M."/>
            <person name="Overton L."/>
            <person name="Reardon M."/>
            <person name="Tsitrin T."/>
            <person name="Vuong H."/>
            <person name="Weaver B."/>
            <person name="Ciecko A."/>
            <person name="Tallon L."/>
            <person name="Jackson J."/>
            <person name="Pai G."/>
            <person name="Aken S.V."/>
            <person name="Utterback T."/>
            <person name="Reidmuller S."/>
            <person name="Feldblyum T."/>
            <person name="Hsiao J."/>
            <person name="Zismann V."/>
            <person name="Iobst S."/>
            <person name="de Vazeille A.R."/>
            <person name="Buell C.R."/>
            <person name="Ying K."/>
            <person name="Li Y."/>
            <person name="Lu T."/>
            <person name="Huang Y."/>
            <person name="Zhao Q."/>
            <person name="Feng Q."/>
            <person name="Zhang L."/>
            <person name="Zhu J."/>
            <person name="Weng Q."/>
            <person name="Mu J."/>
            <person name="Lu Y."/>
            <person name="Fan D."/>
            <person name="Liu Y."/>
            <person name="Guan J."/>
            <person name="Zhang Y."/>
            <person name="Yu S."/>
            <person name="Liu X."/>
            <person name="Zhang Y."/>
            <person name="Hong G."/>
            <person name="Han B."/>
            <person name="Choisne N."/>
            <person name="Demange N."/>
            <person name="Orjeda G."/>
            <person name="Samain S."/>
            <person name="Cattolico L."/>
            <person name="Pelletier E."/>
            <person name="Couloux A."/>
            <person name="Segurens B."/>
            <person name="Wincker P."/>
            <person name="D'Hont A."/>
            <person name="Scarpelli C."/>
            <person name="Weissenbach J."/>
            <person name="Salanoubat M."/>
            <person name="Quetier F."/>
            <person name="Yu Y."/>
            <person name="Kim H.R."/>
            <person name="Rambo T."/>
            <person name="Currie J."/>
            <person name="Collura K."/>
            <person name="Luo M."/>
            <person name="Yang T."/>
            <person name="Ammiraju J.S.S."/>
            <person name="Engler F."/>
            <person name="Soderlund C."/>
            <person name="Wing R.A."/>
            <person name="Palmer L.E."/>
            <person name="de la Bastide M."/>
            <person name="Spiegel L."/>
            <person name="Nascimento L."/>
            <person name="Zutavern T."/>
            <person name="O'Shaughnessy A."/>
            <person name="Dike S."/>
            <person name="Dedhia N."/>
            <person name="Preston R."/>
            <person name="Balija V."/>
            <person name="McCombie W.R."/>
            <person name="Chow T."/>
            <person name="Chen H."/>
            <person name="Chung M."/>
            <person name="Chen C."/>
            <person name="Shaw J."/>
            <person name="Wu H."/>
            <person name="Hsiao K."/>
            <person name="Chao Y."/>
            <person name="Chu M."/>
            <person name="Cheng C."/>
            <person name="Hour A."/>
            <person name="Lee P."/>
            <person name="Lin S."/>
            <person name="Lin Y."/>
            <person name="Liou J."/>
            <person name="Liu S."/>
            <person name="Hsing Y."/>
            <person name="Raghuvanshi S."/>
            <person name="Mohanty A."/>
            <person name="Bharti A.K."/>
            <person name="Gaur A."/>
            <person name="Gupta V."/>
            <person name="Kumar D."/>
            <person name="Ravi V."/>
            <person name="Vij S."/>
            <person name="Kapur A."/>
            <person name="Khurana P."/>
            <person name="Khurana P."/>
            <person name="Khurana J.P."/>
            <person name="Tyagi A.K."/>
            <person name="Gaikwad K."/>
            <person name="Singh A."/>
            <person name="Dalal V."/>
            <person name="Srivastava S."/>
            <person name="Dixit A."/>
            <person name="Pal A.K."/>
            <person name="Ghazi I.A."/>
            <person name="Yadav M."/>
            <person name="Pandit A."/>
            <person name="Bhargava A."/>
            <person name="Sureshbabu K."/>
            <person name="Batra K."/>
            <person name="Sharma T.R."/>
            <person name="Mohapatra T."/>
            <person name="Singh N.K."/>
            <person name="Messing J."/>
            <person name="Nelson A.B."/>
            <person name="Fuks G."/>
            <person name="Kavchok S."/>
            <person name="Keizer G."/>
            <person name="Linton E."/>
            <person name="Llaca V."/>
            <person name="Song R."/>
            <person name="Tanyolac B."/>
            <person name="Young S."/>
            <person name="Ho-Il K."/>
            <person name="Hahn J.H."/>
            <person name="Sangsakoo G."/>
            <person name="Vanavichit A."/>
            <person name="de Mattos Luiz.A.T."/>
            <person name="Zimmer P.D."/>
            <person name="Malone G."/>
            <person name="Dellagostin O."/>
            <person name="de Oliveira A.C."/>
            <person name="Bevan M."/>
            <person name="Bancroft I."/>
            <person name="Minx P."/>
            <person name="Cordum H."/>
            <person name="Wilson R."/>
            <person name="Cheng Z."/>
            <person name="Jin W."/>
            <person name="Jiang J."/>
            <person name="Leong S.A."/>
            <person name="Iwama H."/>
            <person name="Gojobori T."/>
            <person name="Itoh T."/>
            <person name="Niimura Y."/>
            <person name="Fujii Y."/>
            <person name="Habara T."/>
            <person name="Sakai H."/>
            <person name="Sato Y."/>
            <person name="Wilson G."/>
            <person name="Kumar K."/>
            <person name="McCouch S."/>
            <person name="Juretic N."/>
            <person name="Hoen D."/>
            <person name="Wright S."/>
            <person name="Bruskiewich R."/>
            <person name="Bureau T."/>
            <person name="Miyao A."/>
            <person name="Hirochika H."/>
            <person name="Nishikawa T."/>
            <person name="Kadowaki K."/>
            <person name="Sugiura M."/>
            <person name="Burr B."/>
            <person name="Sasaki T."/>
        </authorList>
    </citation>
    <scope>NUCLEOTIDE SEQUENCE [LARGE SCALE GENOMIC DNA]</scope>
    <source>
        <strain evidence="4">cv. Nipponbare</strain>
    </source>
</reference>
<dbReference type="EMBL" id="AP014962">
    <property type="protein sequence ID" value="BAS98584.1"/>
    <property type="molecule type" value="Genomic_DNA"/>
</dbReference>
<evidence type="ECO:0000313" key="3">
    <source>
        <dbReference type="EMBL" id="BAS98584.1"/>
    </source>
</evidence>
<evidence type="ECO:0000256" key="2">
    <source>
        <dbReference type="SAM" id="SignalP"/>
    </source>
</evidence>
<name>A0A0P0WYL1_ORYSJ</name>
<protein>
    <submittedName>
        <fullName evidence="3">Os06g0610800 protein</fullName>
    </submittedName>
</protein>
<feature type="transmembrane region" description="Helical" evidence="1">
    <location>
        <begin position="137"/>
        <end position="163"/>
    </location>
</feature>
<reference evidence="3 4" key="2">
    <citation type="journal article" date="2013" name="Plant Cell Physiol.">
        <title>Rice Annotation Project Database (RAP-DB): an integrative and interactive database for rice genomics.</title>
        <authorList>
            <person name="Sakai H."/>
            <person name="Lee S.S."/>
            <person name="Tanaka T."/>
            <person name="Numa H."/>
            <person name="Kim J."/>
            <person name="Kawahara Y."/>
            <person name="Wakimoto H."/>
            <person name="Yang C.C."/>
            <person name="Iwamoto M."/>
            <person name="Abe T."/>
            <person name="Yamada Y."/>
            <person name="Muto A."/>
            <person name="Inokuchi H."/>
            <person name="Ikemura T."/>
            <person name="Matsumoto T."/>
            <person name="Sasaki T."/>
            <person name="Itoh T."/>
        </authorList>
    </citation>
    <scope>NUCLEOTIDE SEQUENCE [LARGE SCALE GENOMIC DNA]</scope>
    <source>
        <strain evidence="4">cv. Nipponbare</strain>
    </source>
</reference>
<feature type="chain" id="PRO_5006056900" evidence="2">
    <location>
        <begin position="42"/>
        <end position="184"/>
    </location>
</feature>
<keyword evidence="4" id="KW-1185">Reference proteome</keyword>
<proteinExistence type="predicted"/>
<organism evidence="3 4">
    <name type="scientific">Oryza sativa subsp. japonica</name>
    <name type="common">Rice</name>
    <dbReference type="NCBI Taxonomy" id="39947"/>
    <lineage>
        <taxon>Eukaryota</taxon>
        <taxon>Viridiplantae</taxon>
        <taxon>Streptophyta</taxon>
        <taxon>Embryophyta</taxon>
        <taxon>Tracheophyta</taxon>
        <taxon>Spermatophyta</taxon>
        <taxon>Magnoliopsida</taxon>
        <taxon>Liliopsida</taxon>
        <taxon>Poales</taxon>
        <taxon>Poaceae</taxon>
        <taxon>BOP clade</taxon>
        <taxon>Oryzoideae</taxon>
        <taxon>Oryzeae</taxon>
        <taxon>Oryzinae</taxon>
        <taxon>Oryza</taxon>
        <taxon>Oryza sativa</taxon>
    </lineage>
</organism>
<dbReference type="AlphaFoldDB" id="A0A0P0WYL1"/>
<gene>
    <name evidence="3" type="ordered locus">Os06g0610800</name>
    <name evidence="3" type="ORF">OSNPB_060610800</name>
</gene>
<feature type="signal peptide" evidence="2">
    <location>
        <begin position="1"/>
        <end position="41"/>
    </location>
</feature>
<evidence type="ECO:0000256" key="1">
    <source>
        <dbReference type="SAM" id="Phobius"/>
    </source>
</evidence>
<sequence length="184" mass="19612">MAAAAARCAGHGGGGGGGGFLLRRRLLATAAFLAAFGLCTAAADDAATGRGQGHDHVMLSVEDMFPDSSSSSPSCDAPPRGLIRFARHGMAWPLLDRALSKSLSVMSESQCECEVCLLLLHLHISCIHSCMDRCFRLLSASVLLFLFLFLVWFGLVNLFAYSIDLSPVCFWTSGFSGFRAAFVV</sequence>